<accession>A0A0W1RPE2</accession>
<dbReference type="Proteomes" id="UP000053157">
    <property type="component" value="Unassembled WGS sequence"/>
</dbReference>
<dbReference type="RefSeq" id="WP_058573282.1">
    <property type="nucleotide sequence ID" value="NZ_LOPV01000534.1"/>
</dbReference>
<evidence type="ECO:0000259" key="1">
    <source>
        <dbReference type="PROSITE" id="PS50902"/>
    </source>
</evidence>
<dbReference type="GO" id="GO:0006783">
    <property type="term" value="P:heme biosynthetic process"/>
    <property type="evidence" value="ECO:0007669"/>
    <property type="project" value="TreeGrafter"/>
</dbReference>
<feature type="domain" description="Flavodoxin-like" evidence="1">
    <location>
        <begin position="4"/>
        <end position="169"/>
    </location>
</feature>
<dbReference type="GO" id="GO:0010181">
    <property type="term" value="F:FMN binding"/>
    <property type="evidence" value="ECO:0007669"/>
    <property type="project" value="InterPro"/>
</dbReference>
<keyword evidence="3" id="KW-1185">Reference proteome</keyword>
<dbReference type="InterPro" id="IPR026816">
    <property type="entry name" value="Flavodoxin_dom"/>
</dbReference>
<dbReference type="PANTHER" id="PTHR38030">
    <property type="entry name" value="PROTOPORPHYRINOGEN IX DEHYDROGENASE [MENAQUINONE]"/>
    <property type="match status" value="1"/>
</dbReference>
<dbReference type="SUPFAM" id="SSF52218">
    <property type="entry name" value="Flavoproteins"/>
    <property type="match status" value="1"/>
</dbReference>
<protein>
    <submittedName>
        <fullName evidence="2">Protoporphyrinogen oxidase</fullName>
    </submittedName>
</protein>
<proteinExistence type="predicted"/>
<dbReference type="Pfam" id="PF12724">
    <property type="entry name" value="Flavodoxin_5"/>
    <property type="match status" value="1"/>
</dbReference>
<dbReference type="AlphaFoldDB" id="A0A0W1RPE2"/>
<dbReference type="OrthoDB" id="103611at2157"/>
<organism evidence="2 3">
    <name type="scientific">Haloferax profundi</name>
    <dbReference type="NCBI Taxonomy" id="1544718"/>
    <lineage>
        <taxon>Archaea</taxon>
        <taxon>Methanobacteriati</taxon>
        <taxon>Methanobacteriota</taxon>
        <taxon>Stenosarchaea group</taxon>
        <taxon>Halobacteria</taxon>
        <taxon>Halobacteriales</taxon>
        <taxon>Haloferacaceae</taxon>
        <taxon>Haloferax</taxon>
    </lineage>
</organism>
<dbReference type="GO" id="GO:0070819">
    <property type="term" value="F:menaquinone-dependent protoporphyrinogen oxidase activity"/>
    <property type="evidence" value="ECO:0007669"/>
    <property type="project" value="TreeGrafter"/>
</dbReference>
<name>A0A0W1RPE2_9EURY</name>
<dbReference type="PROSITE" id="PS50902">
    <property type="entry name" value="FLAVODOXIN_LIKE"/>
    <property type="match status" value="1"/>
</dbReference>
<dbReference type="InterPro" id="IPR052200">
    <property type="entry name" value="Protoporphyrinogen_IX_DH"/>
</dbReference>
<dbReference type="InterPro" id="IPR029039">
    <property type="entry name" value="Flavoprotein-like_sf"/>
</dbReference>
<reference evidence="2 3" key="1">
    <citation type="submission" date="2015-12" db="EMBL/GenBank/DDBJ databases">
        <title>Haloferax profundi sp. nov. isolated from the Discovery deep brine-seawater interface in the Red Sea.</title>
        <authorList>
            <person name="Zhang G."/>
            <person name="Stingl U."/>
            <person name="Rashid M."/>
        </authorList>
    </citation>
    <scope>NUCLEOTIDE SEQUENCE [LARGE SCALE GENOMIC DNA]</scope>
    <source>
        <strain evidence="2 3">SB29</strain>
    </source>
</reference>
<evidence type="ECO:0000313" key="3">
    <source>
        <dbReference type="Proteomes" id="UP000053157"/>
    </source>
</evidence>
<dbReference type="Gene3D" id="3.40.50.360">
    <property type="match status" value="1"/>
</dbReference>
<comment type="caution">
    <text evidence="2">The sequence shown here is derived from an EMBL/GenBank/DDBJ whole genome shotgun (WGS) entry which is preliminary data.</text>
</comment>
<dbReference type="EMBL" id="LOPV01000534">
    <property type="protein sequence ID" value="KTG15466.1"/>
    <property type="molecule type" value="Genomic_DNA"/>
</dbReference>
<gene>
    <name evidence="2" type="ORF">AUR66_18795</name>
</gene>
<dbReference type="InterPro" id="IPR008254">
    <property type="entry name" value="Flavodoxin/NO_synth"/>
</dbReference>
<evidence type="ECO:0000313" key="2">
    <source>
        <dbReference type="EMBL" id="KTG15466.1"/>
    </source>
</evidence>
<dbReference type="PANTHER" id="PTHR38030:SF2">
    <property type="entry name" value="PROTOPORPHYRINOGEN IX DEHYDROGENASE [QUINONE]"/>
    <property type="match status" value="1"/>
</dbReference>
<sequence length="189" mass="20977">MATILTVFGTGEGQAAKIADSITEEFRARDHEATTVNVAEIDPELDINEFDAVLIGASVHYGRQQKSVRKWVKTNRDVLVRKPNGFFQVSGASGAKNDEGLVEATGYVDKFIDATNWQPDRIALFGGALRFSEYGFLKRALLKFIVRNQEFETDKSGDAELTDWESVVSFAGEFTVFVEERLSEAVEAD</sequence>